<feature type="compositionally biased region" description="Low complexity" evidence="1">
    <location>
        <begin position="23"/>
        <end position="32"/>
    </location>
</feature>
<accession>G4U2X1</accession>
<dbReference type="EMBL" id="CAFZ01001878">
    <property type="protein sequence ID" value="CCA77970.1"/>
    <property type="molecule type" value="Genomic_DNA"/>
</dbReference>
<evidence type="ECO:0000313" key="2">
    <source>
        <dbReference type="EMBL" id="CCA77970.1"/>
    </source>
</evidence>
<dbReference type="AlphaFoldDB" id="G4U2X1"/>
<feature type="compositionally biased region" description="Basic and acidic residues" evidence="1">
    <location>
        <begin position="1"/>
        <end position="12"/>
    </location>
</feature>
<sequence length="176" mass="19911">MKTKERVLDNHHRSPPPVGLTASSPSSRRGSGPSLAYHRLRVMNFDTRPFPSPLSQMAPIWLCIIHPSAFDSSRITIIIITHQSSCLFLTLQSELCILSFTSPSTSSSLFLMGLPGLFSSLALLWSRERSPITRMVSLPRRRIDTPQMGLLVQFLGHLRNVNSIYMTIKRKLCFFR</sequence>
<protein>
    <submittedName>
        <fullName evidence="2">Uncharacterized protein</fullName>
    </submittedName>
</protein>
<gene>
    <name evidence="2" type="ORF">PIIN_00684</name>
</gene>
<dbReference type="Proteomes" id="UP000007148">
    <property type="component" value="Unassembled WGS sequence"/>
</dbReference>
<proteinExistence type="predicted"/>
<name>G4U2X1_SERID</name>
<dbReference type="InParanoid" id="G4U2X1"/>
<keyword evidence="3" id="KW-1185">Reference proteome</keyword>
<comment type="caution">
    <text evidence="2">The sequence shown here is derived from an EMBL/GenBank/DDBJ whole genome shotgun (WGS) entry which is preliminary data.</text>
</comment>
<evidence type="ECO:0000313" key="3">
    <source>
        <dbReference type="Proteomes" id="UP000007148"/>
    </source>
</evidence>
<reference evidence="2 3" key="1">
    <citation type="journal article" date="2011" name="PLoS Pathog.">
        <title>Endophytic Life Strategies Decoded by Genome and Transcriptome Analyses of the Mutualistic Root Symbiont Piriformospora indica.</title>
        <authorList>
            <person name="Zuccaro A."/>
            <person name="Lahrmann U."/>
            <person name="Guldener U."/>
            <person name="Langen G."/>
            <person name="Pfiffi S."/>
            <person name="Biedenkopf D."/>
            <person name="Wong P."/>
            <person name="Samans B."/>
            <person name="Grimm C."/>
            <person name="Basiewicz M."/>
            <person name="Murat C."/>
            <person name="Martin F."/>
            <person name="Kogel K.H."/>
        </authorList>
    </citation>
    <scope>NUCLEOTIDE SEQUENCE [LARGE SCALE GENOMIC DNA]</scope>
    <source>
        <strain evidence="2 3">DSM 11827</strain>
    </source>
</reference>
<feature type="region of interest" description="Disordered" evidence="1">
    <location>
        <begin position="1"/>
        <end position="32"/>
    </location>
</feature>
<dbReference type="HOGENOM" id="CLU_1525760_0_0_1"/>
<organism evidence="2 3">
    <name type="scientific">Serendipita indica (strain DSM 11827)</name>
    <name type="common">Root endophyte fungus</name>
    <name type="synonym">Piriformospora indica</name>
    <dbReference type="NCBI Taxonomy" id="1109443"/>
    <lineage>
        <taxon>Eukaryota</taxon>
        <taxon>Fungi</taxon>
        <taxon>Dikarya</taxon>
        <taxon>Basidiomycota</taxon>
        <taxon>Agaricomycotina</taxon>
        <taxon>Agaricomycetes</taxon>
        <taxon>Sebacinales</taxon>
        <taxon>Serendipitaceae</taxon>
        <taxon>Serendipita</taxon>
    </lineage>
</organism>
<evidence type="ECO:0000256" key="1">
    <source>
        <dbReference type="SAM" id="MobiDB-lite"/>
    </source>
</evidence>